<keyword evidence="9" id="KW-1185">Reference proteome</keyword>
<evidence type="ECO:0000256" key="3">
    <source>
        <dbReference type="ARBA" id="ARBA00022763"/>
    </source>
</evidence>
<dbReference type="GO" id="GO:0006310">
    <property type="term" value="P:DNA recombination"/>
    <property type="evidence" value="ECO:0007669"/>
    <property type="project" value="UniProtKB-KW"/>
</dbReference>
<keyword evidence="3" id="KW-0227">DNA damage</keyword>
<feature type="domain" description="DNA replication/recombination mediator RecO N-terminal" evidence="7">
    <location>
        <begin position="24"/>
        <end position="97"/>
    </location>
</feature>
<gene>
    <name evidence="8" type="ORF">E7746_11775</name>
</gene>
<sequence>MKFFMAMTMFLVTLGSFYDCKSTMLTHLNCIALRTVKYSDRNNILIAYSREMGRVALLMSAGGSREAVRRRAVTMPLTPFECIADVRPGRDIYNVREPRALLPLHGLHSNPVKGAVAMFMAELLGAVLTESQEDAALYAFLVDSVGRFDSMSRGVANFHLAFLYRLGRYIGIEPDVSTYAPGRVFDMVDGTFRSALPLHRRFLPPEDAATVALLSRMTWDNLAAFRFSRNQRNSILTAILEYYTLHYAALSGLNSLDVMRRLFD</sequence>
<evidence type="ECO:0000256" key="5">
    <source>
        <dbReference type="ARBA" id="ARBA00023204"/>
    </source>
</evidence>
<evidence type="ECO:0000256" key="6">
    <source>
        <dbReference type="ARBA" id="ARBA00033409"/>
    </source>
</evidence>
<comment type="similarity">
    <text evidence="1">Belongs to the RecO family.</text>
</comment>
<dbReference type="Pfam" id="PF11967">
    <property type="entry name" value="RecO_N"/>
    <property type="match status" value="1"/>
</dbReference>
<dbReference type="Gene3D" id="2.40.50.140">
    <property type="entry name" value="Nucleic acid-binding proteins"/>
    <property type="match status" value="1"/>
</dbReference>
<dbReference type="Proteomes" id="UP000297031">
    <property type="component" value="Chromosome"/>
</dbReference>
<dbReference type="Gene3D" id="1.20.1440.120">
    <property type="entry name" value="Recombination protein O, C-terminal domain"/>
    <property type="match status" value="1"/>
</dbReference>
<dbReference type="InterPro" id="IPR012340">
    <property type="entry name" value="NA-bd_OB-fold"/>
</dbReference>
<dbReference type="OrthoDB" id="9789152at2"/>
<dbReference type="PANTHER" id="PTHR33991:SF1">
    <property type="entry name" value="DNA REPAIR PROTEIN RECO"/>
    <property type="match status" value="1"/>
</dbReference>
<dbReference type="AlphaFoldDB" id="A0A4P7VQF7"/>
<dbReference type="Pfam" id="PF02565">
    <property type="entry name" value="RecO_C"/>
    <property type="match status" value="1"/>
</dbReference>
<evidence type="ECO:0000259" key="7">
    <source>
        <dbReference type="Pfam" id="PF11967"/>
    </source>
</evidence>
<evidence type="ECO:0000313" key="8">
    <source>
        <dbReference type="EMBL" id="QCD36514.1"/>
    </source>
</evidence>
<dbReference type="PANTHER" id="PTHR33991">
    <property type="entry name" value="DNA REPAIR PROTEIN RECO"/>
    <property type="match status" value="1"/>
</dbReference>
<dbReference type="InterPro" id="IPR037278">
    <property type="entry name" value="ARFGAP/RecO"/>
</dbReference>
<dbReference type="SUPFAM" id="SSF57863">
    <property type="entry name" value="ArfGap/RecO-like zinc finger"/>
    <property type="match status" value="1"/>
</dbReference>
<proteinExistence type="inferred from homology"/>
<name>A0A4P7VQF7_9BACT</name>
<dbReference type="GO" id="GO:0006302">
    <property type="term" value="P:double-strand break repair"/>
    <property type="evidence" value="ECO:0007669"/>
    <property type="project" value="TreeGrafter"/>
</dbReference>
<evidence type="ECO:0000256" key="4">
    <source>
        <dbReference type="ARBA" id="ARBA00023172"/>
    </source>
</evidence>
<dbReference type="InterPro" id="IPR003717">
    <property type="entry name" value="RecO"/>
</dbReference>
<dbReference type="EMBL" id="CP039393">
    <property type="protein sequence ID" value="QCD36514.1"/>
    <property type="molecule type" value="Genomic_DNA"/>
</dbReference>
<evidence type="ECO:0000313" key="9">
    <source>
        <dbReference type="Proteomes" id="UP000297031"/>
    </source>
</evidence>
<keyword evidence="4" id="KW-0233">DNA recombination</keyword>
<dbReference type="KEGG" id="mgod:E7746_11775"/>
<organism evidence="8 9">
    <name type="scientific">Muribaculum gordoncarteri</name>
    <dbReference type="NCBI Taxonomy" id="2530390"/>
    <lineage>
        <taxon>Bacteria</taxon>
        <taxon>Pseudomonadati</taxon>
        <taxon>Bacteroidota</taxon>
        <taxon>Bacteroidia</taxon>
        <taxon>Bacteroidales</taxon>
        <taxon>Muribaculaceae</taxon>
        <taxon>Muribaculum</taxon>
    </lineage>
</organism>
<evidence type="ECO:0000256" key="2">
    <source>
        <dbReference type="ARBA" id="ARBA00021310"/>
    </source>
</evidence>
<dbReference type="InterPro" id="IPR022572">
    <property type="entry name" value="DNA_rep/recomb_RecO_N"/>
</dbReference>
<keyword evidence="5" id="KW-0234">DNA repair</keyword>
<reference evidence="8 9" key="1">
    <citation type="submission" date="2019-02" db="EMBL/GenBank/DDBJ databases">
        <title>Isolation and identification of novel species under the genus Muribaculum.</title>
        <authorList>
            <person name="Miyake S."/>
            <person name="Ding Y."/>
            <person name="Low A."/>
            <person name="Soh M."/>
            <person name="Seedorf H."/>
        </authorList>
    </citation>
    <scope>NUCLEOTIDE SEQUENCE [LARGE SCALE GENOMIC DNA]</scope>
    <source>
        <strain evidence="8 9">TLL-A4</strain>
    </source>
</reference>
<dbReference type="GO" id="GO:0043590">
    <property type="term" value="C:bacterial nucleoid"/>
    <property type="evidence" value="ECO:0007669"/>
    <property type="project" value="TreeGrafter"/>
</dbReference>
<evidence type="ECO:0000256" key="1">
    <source>
        <dbReference type="ARBA" id="ARBA00007452"/>
    </source>
</evidence>
<dbReference type="InterPro" id="IPR042242">
    <property type="entry name" value="RecO_C"/>
</dbReference>
<protein>
    <recommendedName>
        <fullName evidence="2">DNA repair protein RecO</fullName>
    </recommendedName>
    <alternativeName>
        <fullName evidence="6">Recombination protein O</fullName>
    </alternativeName>
</protein>
<accession>A0A4P7VQF7</accession>